<sequence>MSFQMVYNNGLSEVTVSNLFDKENDDAGLLFEDWIKKYKYIFLYVYRSNDITHLDLASLLEHFLRKRKRLNSGKEKGPSKIKQLFSFKKEKKTTKVHEVGILVINLDNHFDSYIVSEDQKEIWFKLNVVSPLLTGTLLRSIHYNRIPSAVLIESDHLQIITYEGKRCLLEDEDSLAFPWHDETITNLFCGSKLLHKIQSPEGVKQIEEIEFTQIQKKVKALIFGAIWAPPCRALIKQLLPIYQKYKQNDLNIEFIFCSTDSKEESFNTFYETMPWLAFTFDKIKLANLSKTLSISDIPSIVLIDEKDQVMTKHGRSVILFDKDGSHFGEWKGCELYELNEGTAPRITDGLSLILFTDGEPEDVEFSREVLKSIGKECFEEGASSQLGSSKSVASLITLQQKIQVFYTGSDQICDQIMENLGLGEAELPLIAIIDVLSGYLAICEEPDVSEEIISKFVSDFKNEKVKLTPIPPSNSQKSNKSNGVKIKLIEQALETTIMKDTTVVKD</sequence>
<protein>
    <submittedName>
        <fullName evidence="2">Thioredoxin-like_fold domain-containing protein</fullName>
    </submittedName>
</protein>
<organism evidence="1 2">
    <name type="scientific">Rhabditophanes sp. KR3021</name>
    <dbReference type="NCBI Taxonomy" id="114890"/>
    <lineage>
        <taxon>Eukaryota</taxon>
        <taxon>Metazoa</taxon>
        <taxon>Ecdysozoa</taxon>
        <taxon>Nematoda</taxon>
        <taxon>Chromadorea</taxon>
        <taxon>Rhabditida</taxon>
        <taxon>Tylenchina</taxon>
        <taxon>Panagrolaimomorpha</taxon>
        <taxon>Strongyloidoidea</taxon>
        <taxon>Alloionematidae</taxon>
        <taxon>Rhabditophanes</taxon>
    </lineage>
</organism>
<accession>A0AC35UBD7</accession>
<reference evidence="2" key="1">
    <citation type="submission" date="2016-11" db="UniProtKB">
        <authorList>
            <consortium name="WormBaseParasite"/>
        </authorList>
    </citation>
    <scope>IDENTIFICATION</scope>
    <source>
        <strain evidence="2">KR3021</strain>
    </source>
</reference>
<dbReference type="WBParaSite" id="RSKR_0000929300.1">
    <property type="protein sequence ID" value="RSKR_0000929300.1"/>
    <property type="gene ID" value="RSKR_0000929300"/>
</dbReference>
<proteinExistence type="predicted"/>
<evidence type="ECO:0000313" key="2">
    <source>
        <dbReference type="WBParaSite" id="RSKR_0000929300.1"/>
    </source>
</evidence>
<name>A0AC35UBD7_9BILA</name>
<dbReference type="Proteomes" id="UP000095286">
    <property type="component" value="Unplaced"/>
</dbReference>
<evidence type="ECO:0000313" key="1">
    <source>
        <dbReference type="Proteomes" id="UP000095286"/>
    </source>
</evidence>